<name>A0A6A6WZM0_9PLEO</name>
<organism evidence="1 2">
    <name type="scientific">Melanomma pulvis-pyrius CBS 109.77</name>
    <dbReference type="NCBI Taxonomy" id="1314802"/>
    <lineage>
        <taxon>Eukaryota</taxon>
        <taxon>Fungi</taxon>
        <taxon>Dikarya</taxon>
        <taxon>Ascomycota</taxon>
        <taxon>Pezizomycotina</taxon>
        <taxon>Dothideomycetes</taxon>
        <taxon>Pleosporomycetidae</taxon>
        <taxon>Pleosporales</taxon>
        <taxon>Melanommataceae</taxon>
        <taxon>Melanomma</taxon>
    </lineage>
</organism>
<proteinExistence type="predicted"/>
<dbReference type="AlphaFoldDB" id="A0A6A6WZM0"/>
<gene>
    <name evidence="1" type="ORF">K505DRAFT_95586</name>
</gene>
<dbReference type="Proteomes" id="UP000799757">
    <property type="component" value="Unassembled WGS sequence"/>
</dbReference>
<accession>A0A6A6WZM0</accession>
<dbReference type="EMBL" id="MU002145">
    <property type="protein sequence ID" value="KAF2789333.1"/>
    <property type="molecule type" value="Genomic_DNA"/>
</dbReference>
<sequence length="98" mass="10552">MASSWVLCTQALTLPSSVILAVLPCILPTFTANKYPVPPLQPNFNPVGLLPEAARKHGFALHVVGSRHVASAEGRCSGPMGGIECIVHRRCTALHWRK</sequence>
<keyword evidence="2" id="KW-1185">Reference proteome</keyword>
<reference evidence="1" key="1">
    <citation type="journal article" date="2020" name="Stud. Mycol.">
        <title>101 Dothideomycetes genomes: a test case for predicting lifestyles and emergence of pathogens.</title>
        <authorList>
            <person name="Haridas S."/>
            <person name="Albert R."/>
            <person name="Binder M."/>
            <person name="Bloem J."/>
            <person name="Labutti K."/>
            <person name="Salamov A."/>
            <person name="Andreopoulos B."/>
            <person name="Baker S."/>
            <person name="Barry K."/>
            <person name="Bills G."/>
            <person name="Bluhm B."/>
            <person name="Cannon C."/>
            <person name="Castanera R."/>
            <person name="Culley D."/>
            <person name="Daum C."/>
            <person name="Ezra D."/>
            <person name="Gonzalez J."/>
            <person name="Henrissat B."/>
            <person name="Kuo A."/>
            <person name="Liang C."/>
            <person name="Lipzen A."/>
            <person name="Lutzoni F."/>
            <person name="Magnuson J."/>
            <person name="Mondo S."/>
            <person name="Nolan M."/>
            <person name="Ohm R."/>
            <person name="Pangilinan J."/>
            <person name="Park H.-J."/>
            <person name="Ramirez L."/>
            <person name="Alfaro M."/>
            <person name="Sun H."/>
            <person name="Tritt A."/>
            <person name="Yoshinaga Y."/>
            <person name="Zwiers L.-H."/>
            <person name="Turgeon B."/>
            <person name="Goodwin S."/>
            <person name="Spatafora J."/>
            <person name="Crous P."/>
            <person name="Grigoriev I."/>
        </authorList>
    </citation>
    <scope>NUCLEOTIDE SEQUENCE</scope>
    <source>
        <strain evidence="1">CBS 109.77</strain>
    </source>
</reference>
<protein>
    <submittedName>
        <fullName evidence="1">Uncharacterized protein</fullName>
    </submittedName>
</protein>
<evidence type="ECO:0000313" key="1">
    <source>
        <dbReference type="EMBL" id="KAF2789333.1"/>
    </source>
</evidence>
<evidence type="ECO:0000313" key="2">
    <source>
        <dbReference type="Proteomes" id="UP000799757"/>
    </source>
</evidence>